<name>A0A173MH62_9BACT</name>
<dbReference type="RefSeq" id="WP_076382708.1">
    <property type="nucleotide sequence ID" value="NZ_AP017422.1"/>
</dbReference>
<dbReference type="KEGG" id="fln:FLA_2778"/>
<organism evidence="1 2">
    <name type="scientific">Filimonas lacunae</name>
    <dbReference type="NCBI Taxonomy" id="477680"/>
    <lineage>
        <taxon>Bacteria</taxon>
        <taxon>Pseudomonadati</taxon>
        <taxon>Bacteroidota</taxon>
        <taxon>Chitinophagia</taxon>
        <taxon>Chitinophagales</taxon>
        <taxon>Chitinophagaceae</taxon>
        <taxon>Filimonas</taxon>
    </lineage>
</organism>
<dbReference type="AlphaFoldDB" id="A0A173MH62"/>
<protein>
    <submittedName>
        <fullName evidence="1">Uncharacterized conserved protein, DUF488 family</fullName>
    </submittedName>
</protein>
<gene>
    <name evidence="1" type="ORF">SAMN05421788_11637</name>
</gene>
<dbReference type="PANTHER" id="PTHR39337">
    <property type="entry name" value="BLR5642 PROTEIN"/>
    <property type="match status" value="1"/>
</dbReference>
<accession>A0A173MH62</accession>
<dbReference type="OrthoDB" id="9810084at2"/>
<dbReference type="InterPro" id="IPR007438">
    <property type="entry name" value="DUF488"/>
</dbReference>
<dbReference type="Pfam" id="PF04343">
    <property type="entry name" value="DUF488"/>
    <property type="match status" value="1"/>
</dbReference>
<sequence length="294" mass="34615">MFYRRKVILALIQLFDGELEKIRLQKLLFLFTSKQQKTEYDFVPYKFGCFSYSANADMTAMVGKGQLAETETHFSRLDNTDYLKLLKETDKKILSDVHRLYGKMNADALMKHTYVNYPYWATNSIKAAKILSMEEMDKVKATRPERNDTVLFTIGYEGISLEEYLNRLLKNDVRVLVDVRCNPLSMKFGFNKNQLKRYCESLQIEYMHFPEVGIQSDQRQELVTQSDYDVLFDTYRRNNLTKTSSTQNNIFKLLQQYQRIALTCFEANICQCHRKHLAEAIEKLPGFTYEVKHI</sequence>
<dbReference type="Proteomes" id="UP000186917">
    <property type="component" value="Unassembled WGS sequence"/>
</dbReference>
<dbReference type="PANTHER" id="PTHR39337:SF1">
    <property type="entry name" value="BLR5642 PROTEIN"/>
    <property type="match status" value="1"/>
</dbReference>
<dbReference type="STRING" id="477680.SAMN05421788_11637"/>
<evidence type="ECO:0000313" key="2">
    <source>
        <dbReference type="Proteomes" id="UP000186917"/>
    </source>
</evidence>
<proteinExistence type="predicted"/>
<dbReference type="EMBL" id="FTOR01000016">
    <property type="protein sequence ID" value="SIT34399.1"/>
    <property type="molecule type" value="Genomic_DNA"/>
</dbReference>
<reference evidence="2" key="1">
    <citation type="submission" date="2017-01" db="EMBL/GenBank/DDBJ databases">
        <authorList>
            <person name="Varghese N."/>
            <person name="Submissions S."/>
        </authorList>
    </citation>
    <scope>NUCLEOTIDE SEQUENCE [LARGE SCALE GENOMIC DNA]</scope>
    <source>
        <strain evidence="2">DSM 21054</strain>
    </source>
</reference>
<keyword evidence="2" id="KW-1185">Reference proteome</keyword>
<evidence type="ECO:0000313" key="1">
    <source>
        <dbReference type="EMBL" id="SIT34399.1"/>
    </source>
</evidence>